<keyword evidence="2" id="KW-1185">Reference proteome</keyword>
<evidence type="ECO:0000313" key="2">
    <source>
        <dbReference type="Proteomes" id="UP000527143"/>
    </source>
</evidence>
<sequence>MPKRTCHTKSEWATIDANNATDASRVQAYQRDRGGN</sequence>
<reference evidence="1 2" key="1">
    <citation type="submission" date="2020-08" db="EMBL/GenBank/DDBJ databases">
        <title>Genomic Encyclopedia of Type Strains, Phase IV (KMG-IV): sequencing the most valuable type-strain genomes for metagenomic binning, comparative biology and taxonomic classification.</title>
        <authorList>
            <person name="Goeker M."/>
        </authorList>
    </citation>
    <scope>NUCLEOTIDE SEQUENCE [LARGE SCALE GENOMIC DNA]</scope>
    <source>
        <strain evidence="1 2">DSM 26736</strain>
    </source>
</reference>
<accession>A0A840YFJ4</accession>
<evidence type="ECO:0000313" key="1">
    <source>
        <dbReference type="EMBL" id="MBB5711594.1"/>
    </source>
</evidence>
<protein>
    <submittedName>
        <fullName evidence="1">Uncharacterized protein</fullName>
    </submittedName>
</protein>
<gene>
    <name evidence="1" type="ORF">FHT02_002840</name>
</gene>
<dbReference type="EMBL" id="JACIJF010000008">
    <property type="protein sequence ID" value="MBB5711594.1"/>
    <property type="molecule type" value="Genomic_DNA"/>
</dbReference>
<dbReference type="AlphaFoldDB" id="A0A840YFJ4"/>
<organism evidence="1 2">
    <name type="scientific">Sphingomonas xinjiangensis</name>
    <dbReference type="NCBI Taxonomy" id="643568"/>
    <lineage>
        <taxon>Bacteria</taxon>
        <taxon>Pseudomonadati</taxon>
        <taxon>Pseudomonadota</taxon>
        <taxon>Alphaproteobacteria</taxon>
        <taxon>Sphingomonadales</taxon>
        <taxon>Sphingomonadaceae</taxon>
        <taxon>Sphingomonas</taxon>
    </lineage>
</organism>
<proteinExistence type="predicted"/>
<dbReference type="Proteomes" id="UP000527143">
    <property type="component" value="Unassembled WGS sequence"/>
</dbReference>
<name>A0A840YFJ4_9SPHN</name>
<comment type="caution">
    <text evidence="1">The sequence shown here is derived from an EMBL/GenBank/DDBJ whole genome shotgun (WGS) entry which is preliminary data.</text>
</comment>